<gene>
    <name evidence="1" type="ORF">EVA_10980</name>
</gene>
<sequence>MSGDSRPTPTILSFGPSARRYANCEHSGEAVRKTTIRNSKG</sequence>
<dbReference type="EMBL" id="AMCI01003176">
    <property type="protein sequence ID" value="EJX00911.1"/>
    <property type="molecule type" value="Genomic_DNA"/>
</dbReference>
<evidence type="ECO:0000313" key="1">
    <source>
        <dbReference type="EMBL" id="EJX00911.1"/>
    </source>
</evidence>
<dbReference type="AlphaFoldDB" id="J9CLC8"/>
<protein>
    <submittedName>
        <fullName evidence="1">Uncharacterized protein</fullName>
    </submittedName>
</protein>
<reference evidence="1" key="1">
    <citation type="journal article" date="2012" name="PLoS ONE">
        <title>Gene sets for utilization of primary and secondary nutrition supplies in the distal gut of endangered iberian lynx.</title>
        <authorList>
            <person name="Alcaide M."/>
            <person name="Messina E."/>
            <person name="Richter M."/>
            <person name="Bargiela R."/>
            <person name="Peplies J."/>
            <person name="Huws S.A."/>
            <person name="Newbold C.J."/>
            <person name="Golyshin P.N."/>
            <person name="Simon M.A."/>
            <person name="Lopez G."/>
            <person name="Yakimov M.M."/>
            <person name="Ferrer M."/>
        </authorList>
    </citation>
    <scope>NUCLEOTIDE SEQUENCE</scope>
</reference>
<comment type="caution">
    <text evidence="1">The sequence shown here is derived from an EMBL/GenBank/DDBJ whole genome shotgun (WGS) entry which is preliminary data.</text>
</comment>
<accession>J9CLC8</accession>
<name>J9CLC8_9ZZZZ</name>
<proteinExistence type="predicted"/>
<organism evidence="1">
    <name type="scientific">gut metagenome</name>
    <dbReference type="NCBI Taxonomy" id="749906"/>
    <lineage>
        <taxon>unclassified sequences</taxon>
        <taxon>metagenomes</taxon>
        <taxon>organismal metagenomes</taxon>
    </lineage>
</organism>